<feature type="transmembrane region" description="Helical" evidence="8">
    <location>
        <begin position="378"/>
        <end position="399"/>
    </location>
</feature>
<feature type="transmembrane region" description="Helical" evidence="8">
    <location>
        <begin position="286"/>
        <end position="307"/>
    </location>
</feature>
<dbReference type="InterPro" id="IPR036259">
    <property type="entry name" value="MFS_trans_sf"/>
</dbReference>
<keyword evidence="6 8" id="KW-1133">Transmembrane helix</keyword>
<dbReference type="AlphaFoldDB" id="A0A9P0HJS3"/>
<reference evidence="10" key="1">
    <citation type="submission" date="2022-01" db="EMBL/GenBank/DDBJ databases">
        <authorList>
            <person name="King R."/>
        </authorList>
    </citation>
    <scope>NUCLEOTIDE SEQUENCE</scope>
</reference>
<protein>
    <recommendedName>
        <fullName evidence="9">Major facilitator superfamily (MFS) profile domain-containing protein</fullName>
    </recommendedName>
</protein>
<dbReference type="GO" id="GO:0051119">
    <property type="term" value="F:sugar transmembrane transporter activity"/>
    <property type="evidence" value="ECO:0007669"/>
    <property type="project" value="InterPro"/>
</dbReference>
<dbReference type="Pfam" id="PF00083">
    <property type="entry name" value="Sugar_tr"/>
    <property type="match status" value="1"/>
</dbReference>
<organism evidence="10 11">
    <name type="scientific">Nezara viridula</name>
    <name type="common">Southern green stink bug</name>
    <name type="synonym">Cimex viridulus</name>
    <dbReference type="NCBI Taxonomy" id="85310"/>
    <lineage>
        <taxon>Eukaryota</taxon>
        <taxon>Metazoa</taxon>
        <taxon>Ecdysozoa</taxon>
        <taxon>Arthropoda</taxon>
        <taxon>Hexapoda</taxon>
        <taxon>Insecta</taxon>
        <taxon>Pterygota</taxon>
        <taxon>Neoptera</taxon>
        <taxon>Paraneoptera</taxon>
        <taxon>Hemiptera</taxon>
        <taxon>Heteroptera</taxon>
        <taxon>Panheteroptera</taxon>
        <taxon>Pentatomomorpha</taxon>
        <taxon>Pentatomoidea</taxon>
        <taxon>Pentatomidae</taxon>
        <taxon>Pentatominae</taxon>
        <taxon>Nezara</taxon>
    </lineage>
</organism>
<evidence type="ECO:0000256" key="8">
    <source>
        <dbReference type="SAM" id="Phobius"/>
    </source>
</evidence>
<dbReference type="GO" id="GO:0005886">
    <property type="term" value="C:plasma membrane"/>
    <property type="evidence" value="ECO:0007669"/>
    <property type="project" value="UniProtKB-SubCell"/>
</dbReference>
<dbReference type="PRINTS" id="PR00171">
    <property type="entry name" value="SUGRTRNSPORT"/>
</dbReference>
<evidence type="ECO:0000313" key="10">
    <source>
        <dbReference type="EMBL" id="CAH1403278.1"/>
    </source>
</evidence>
<feature type="transmembrane region" description="Helical" evidence="8">
    <location>
        <begin position="169"/>
        <end position="189"/>
    </location>
</feature>
<feature type="transmembrane region" description="Helical" evidence="8">
    <location>
        <begin position="340"/>
        <end position="366"/>
    </location>
</feature>
<dbReference type="InterPro" id="IPR020846">
    <property type="entry name" value="MFS_dom"/>
</dbReference>
<evidence type="ECO:0000259" key="9">
    <source>
        <dbReference type="PROSITE" id="PS50850"/>
    </source>
</evidence>
<feature type="transmembrane region" description="Helical" evidence="8">
    <location>
        <begin position="12"/>
        <end position="31"/>
    </location>
</feature>
<evidence type="ECO:0000256" key="5">
    <source>
        <dbReference type="ARBA" id="ARBA00022692"/>
    </source>
</evidence>
<keyword evidence="11" id="KW-1185">Reference proteome</keyword>
<comment type="subcellular location">
    <subcellularLocation>
        <location evidence="1">Cell membrane</location>
        <topology evidence="1">Multi-pass membrane protein</topology>
    </subcellularLocation>
</comment>
<dbReference type="OrthoDB" id="6612291at2759"/>
<evidence type="ECO:0000256" key="2">
    <source>
        <dbReference type="ARBA" id="ARBA00022448"/>
    </source>
</evidence>
<dbReference type="EMBL" id="OV725081">
    <property type="protein sequence ID" value="CAH1403278.1"/>
    <property type="molecule type" value="Genomic_DNA"/>
</dbReference>
<proteinExistence type="predicted"/>
<feature type="domain" description="Major facilitator superfamily (MFS) profile" evidence="9">
    <location>
        <begin position="14"/>
        <end position="433"/>
    </location>
</feature>
<dbReference type="FunFam" id="1.20.1250.20:FF:000218">
    <property type="entry name" value="facilitated trehalose transporter Tret1"/>
    <property type="match status" value="1"/>
</dbReference>
<accession>A0A9P0HJS3</accession>
<dbReference type="Proteomes" id="UP001152798">
    <property type="component" value="Chromosome 5"/>
</dbReference>
<dbReference type="InterPro" id="IPR050549">
    <property type="entry name" value="MFS_Trehalose_Transporter"/>
</dbReference>
<dbReference type="Gene3D" id="1.20.1250.20">
    <property type="entry name" value="MFS general substrate transporter like domains"/>
    <property type="match status" value="1"/>
</dbReference>
<dbReference type="InterPro" id="IPR005829">
    <property type="entry name" value="Sugar_transporter_CS"/>
</dbReference>
<feature type="transmembrane region" description="Helical" evidence="8">
    <location>
        <begin position="314"/>
        <end position="334"/>
    </location>
</feature>
<dbReference type="PROSITE" id="PS00216">
    <property type="entry name" value="SUGAR_TRANSPORT_1"/>
    <property type="match status" value="1"/>
</dbReference>
<keyword evidence="2" id="KW-0813">Transport</keyword>
<name>A0A9P0HJS3_NEZVI</name>
<keyword evidence="5 8" id="KW-0812">Transmembrane</keyword>
<dbReference type="InterPro" id="IPR003663">
    <property type="entry name" value="Sugar/inositol_transpt"/>
</dbReference>
<dbReference type="SUPFAM" id="SSF103473">
    <property type="entry name" value="MFS general substrate transporter"/>
    <property type="match status" value="1"/>
</dbReference>
<keyword evidence="7 8" id="KW-0472">Membrane</keyword>
<dbReference type="InterPro" id="IPR044775">
    <property type="entry name" value="MFS_ERD6/Tret1-like"/>
</dbReference>
<dbReference type="CDD" id="cd17358">
    <property type="entry name" value="MFS_GLUT6_8_Class3_like"/>
    <property type="match status" value="1"/>
</dbReference>
<feature type="transmembrane region" description="Helical" evidence="8">
    <location>
        <begin position="411"/>
        <end position="429"/>
    </location>
</feature>
<keyword evidence="3" id="KW-1003">Cell membrane</keyword>
<feature type="transmembrane region" description="Helical" evidence="8">
    <location>
        <begin position="111"/>
        <end position="132"/>
    </location>
</feature>
<gene>
    <name evidence="10" type="ORF">NEZAVI_LOCUS11908</name>
</gene>
<evidence type="ECO:0000256" key="1">
    <source>
        <dbReference type="ARBA" id="ARBA00004651"/>
    </source>
</evidence>
<evidence type="ECO:0000256" key="7">
    <source>
        <dbReference type="ARBA" id="ARBA00023136"/>
    </source>
</evidence>
<evidence type="ECO:0000256" key="3">
    <source>
        <dbReference type="ARBA" id="ARBA00022475"/>
    </source>
</evidence>
<feature type="transmembrane region" description="Helical" evidence="8">
    <location>
        <begin position="56"/>
        <end position="75"/>
    </location>
</feature>
<evidence type="ECO:0000256" key="6">
    <source>
        <dbReference type="ARBA" id="ARBA00022989"/>
    </source>
</evidence>
<evidence type="ECO:0000256" key="4">
    <source>
        <dbReference type="ARBA" id="ARBA00022597"/>
    </source>
</evidence>
<dbReference type="PROSITE" id="PS50850">
    <property type="entry name" value="MFS"/>
    <property type="match status" value="1"/>
</dbReference>
<feature type="transmembrane region" description="Helical" evidence="8">
    <location>
        <begin position="249"/>
        <end position="274"/>
    </location>
</feature>
<feature type="transmembrane region" description="Helical" evidence="8">
    <location>
        <begin position="87"/>
        <end position="105"/>
    </location>
</feature>
<dbReference type="PANTHER" id="PTHR48021">
    <property type="match status" value="1"/>
</dbReference>
<dbReference type="InterPro" id="IPR005828">
    <property type="entry name" value="MFS_sugar_transport-like"/>
</dbReference>
<evidence type="ECO:0000313" key="11">
    <source>
        <dbReference type="Proteomes" id="UP001152798"/>
    </source>
</evidence>
<keyword evidence="4" id="KW-0762">Sugar transport</keyword>
<sequence>MKTDRIGKWRQFLAAILANLAAFCVGTMLGWTSPMQPLLESDPPPVGSTPMTREEISWIGSINFIGAITGTFVWGRVSDRFGRKTTGLIIALPFVIGWTVILFAYNHVLLYVGRVCIGFGCSGVIINTPMFLTEISQDSIRGSLGSFLMMFINTGCLFCYIIGSFTSFHTLTGICLLIPIIYVACFSWFPESPVFLYTKGSKEKAQKSLQWYRGDDPAQAEKELILLEGRSKKSVGYRTLIQSRGTIKALLLGFGFIFGQQFCGILAILTYTVTIFKESGSGLPPHVSAIMVGTLQLVSSLLSIVLVDKAGRRILLGTSYAAMGLSLFALGAYFKFSLPYAWIPITSLSLHVISYSFGAGPVPFILMSEIFPAQVRGLAISVIQLLGTSLSFASVKLFPSFVSLLGQSGCFFFYGGCCLGLVFFTLLAVPETKGRTLQSILRQMNGDSGDEVTDMVSGGNKIVIMPKKELEPIK</sequence>
<dbReference type="PANTHER" id="PTHR48021:SF1">
    <property type="entry name" value="GH07001P-RELATED"/>
    <property type="match status" value="1"/>
</dbReference>
<feature type="transmembrane region" description="Helical" evidence="8">
    <location>
        <begin position="144"/>
        <end position="163"/>
    </location>
</feature>